<dbReference type="RefSeq" id="XP_016758754.1">
    <property type="nucleotide sequence ID" value="XM_016906326.1"/>
</dbReference>
<sequence length="212" mass="23338">MYNAVSRVSCMPRLFLTFPCQRKFKIAYLESGWLSKRRPCIRFCRIRSTLLDETSVGMCKVLRGGMPVDVLESLVTNRLTEFLTVVCSGTLSSAPAFRSTTCPSCSVSACIVGASIPYGPAYLIHTAPCTGSLVRHRPAVWKLDEHRHTGHAAPFVRLLAQTSISSGRSVHRRGWLICHGHNDAPKYISATLQPLLGYVPLHATSTAESEFS</sequence>
<accession>N1QHK0</accession>
<evidence type="ECO:0000313" key="2">
    <source>
        <dbReference type="Proteomes" id="UP000016931"/>
    </source>
</evidence>
<protein>
    <submittedName>
        <fullName evidence="1">Uncharacterized protein</fullName>
    </submittedName>
</protein>
<evidence type="ECO:0000313" key="1">
    <source>
        <dbReference type="EMBL" id="EMF10633.1"/>
    </source>
</evidence>
<keyword evidence="2" id="KW-1185">Reference proteome</keyword>
<dbReference type="GeneID" id="27903463"/>
<dbReference type="EMBL" id="KB456267">
    <property type="protein sequence ID" value="EMF10633.1"/>
    <property type="molecule type" value="Genomic_DNA"/>
</dbReference>
<reference evidence="1 2" key="1">
    <citation type="journal article" date="2012" name="PLoS Pathog.">
        <title>Diverse lifestyles and strategies of plant pathogenesis encoded in the genomes of eighteen Dothideomycetes fungi.</title>
        <authorList>
            <person name="Ohm R.A."/>
            <person name="Feau N."/>
            <person name="Henrissat B."/>
            <person name="Schoch C.L."/>
            <person name="Horwitz B.A."/>
            <person name="Barry K.W."/>
            <person name="Condon B.J."/>
            <person name="Copeland A.C."/>
            <person name="Dhillon B."/>
            <person name="Glaser F."/>
            <person name="Hesse C.N."/>
            <person name="Kosti I."/>
            <person name="LaButti K."/>
            <person name="Lindquist E.A."/>
            <person name="Lucas S."/>
            <person name="Salamov A.A."/>
            <person name="Bradshaw R.E."/>
            <person name="Ciuffetti L."/>
            <person name="Hamelin R.C."/>
            <person name="Kema G.H.J."/>
            <person name="Lawrence C."/>
            <person name="Scott J.A."/>
            <person name="Spatafora J.W."/>
            <person name="Turgeon B.G."/>
            <person name="de Wit P.J.G.M."/>
            <person name="Zhong S."/>
            <person name="Goodwin S.B."/>
            <person name="Grigoriev I.V."/>
        </authorList>
    </citation>
    <scope>NUCLEOTIDE SEQUENCE [LARGE SCALE GENOMIC DNA]</scope>
    <source>
        <strain evidence="1 2">SO2202</strain>
    </source>
</reference>
<gene>
    <name evidence="1" type="ORF">SEPMUDRAFT_150673</name>
</gene>
<dbReference type="Proteomes" id="UP000016931">
    <property type="component" value="Unassembled WGS sequence"/>
</dbReference>
<name>N1QHK0_SPHMS</name>
<organism evidence="1 2">
    <name type="scientific">Sphaerulina musiva (strain SO2202)</name>
    <name type="common">Poplar stem canker fungus</name>
    <name type="synonym">Septoria musiva</name>
    <dbReference type="NCBI Taxonomy" id="692275"/>
    <lineage>
        <taxon>Eukaryota</taxon>
        <taxon>Fungi</taxon>
        <taxon>Dikarya</taxon>
        <taxon>Ascomycota</taxon>
        <taxon>Pezizomycotina</taxon>
        <taxon>Dothideomycetes</taxon>
        <taxon>Dothideomycetidae</taxon>
        <taxon>Mycosphaerellales</taxon>
        <taxon>Mycosphaerellaceae</taxon>
        <taxon>Sphaerulina</taxon>
    </lineage>
</organism>
<proteinExistence type="predicted"/>
<dbReference type="AlphaFoldDB" id="N1QHK0"/>
<dbReference type="HOGENOM" id="CLU_1300361_0_0_1"/>